<dbReference type="Gene3D" id="1.10.1040.10">
    <property type="entry name" value="N-(1-d-carboxylethyl)-l-norvaline Dehydrogenase, domain 2"/>
    <property type="match status" value="1"/>
</dbReference>
<dbReference type="InterPro" id="IPR050988">
    <property type="entry name" value="Mannitol_DH/Oxidoreductase"/>
</dbReference>
<dbReference type="Pfam" id="PF01232">
    <property type="entry name" value="Mannitol_dh"/>
    <property type="match status" value="1"/>
</dbReference>
<dbReference type="SUPFAM" id="SSF51735">
    <property type="entry name" value="NAD(P)-binding Rossmann-fold domains"/>
    <property type="match status" value="1"/>
</dbReference>
<dbReference type="GO" id="GO:0008926">
    <property type="term" value="F:mannitol-1-phosphate 5-dehydrogenase activity"/>
    <property type="evidence" value="ECO:0007669"/>
    <property type="project" value="UniProtKB-EC"/>
</dbReference>
<comment type="catalytic activity">
    <reaction evidence="2">
        <text>D-mannitol 1-phosphate + NAD(+) = beta-D-fructose 6-phosphate + NADH + H(+)</text>
        <dbReference type="Rhea" id="RHEA:19661"/>
        <dbReference type="ChEBI" id="CHEBI:15378"/>
        <dbReference type="ChEBI" id="CHEBI:57540"/>
        <dbReference type="ChEBI" id="CHEBI:57634"/>
        <dbReference type="ChEBI" id="CHEBI:57945"/>
        <dbReference type="ChEBI" id="CHEBI:61381"/>
        <dbReference type="EC" id="1.1.1.17"/>
    </reaction>
</comment>
<reference evidence="5 6" key="1">
    <citation type="submission" date="2020-08" db="EMBL/GenBank/DDBJ databases">
        <title>Genomic Encyclopedia of Type Strains, Phase IV (KMG-IV): sequencing the most valuable type-strain genomes for metagenomic binning, comparative biology and taxonomic classification.</title>
        <authorList>
            <person name="Goeker M."/>
        </authorList>
    </citation>
    <scope>NUCLEOTIDE SEQUENCE [LARGE SCALE GENOMIC DNA]</scope>
    <source>
        <strain evidence="5 6">DSM 106146</strain>
    </source>
</reference>
<dbReference type="PANTHER" id="PTHR43362:SF1">
    <property type="entry name" value="MANNITOL DEHYDROGENASE 2-RELATED"/>
    <property type="match status" value="1"/>
</dbReference>
<evidence type="ECO:0000256" key="1">
    <source>
        <dbReference type="ARBA" id="ARBA00023002"/>
    </source>
</evidence>
<dbReference type="AlphaFoldDB" id="A0A7W8M6H0"/>
<evidence type="ECO:0000313" key="5">
    <source>
        <dbReference type="EMBL" id="MBB5265361.1"/>
    </source>
</evidence>
<dbReference type="SUPFAM" id="SSF48179">
    <property type="entry name" value="6-phosphogluconate dehydrogenase C-terminal domain-like"/>
    <property type="match status" value="1"/>
</dbReference>
<proteinExistence type="predicted"/>
<dbReference type="Proteomes" id="UP000543642">
    <property type="component" value="Unassembled WGS sequence"/>
</dbReference>
<evidence type="ECO:0000256" key="2">
    <source>
        <dbReference type="ARBA" id="ARBA00048615"/>
    </source>
</evidence>
<dbReference type="InterPro" id="IPR013118">
    <property type="entry name" value="Mannitol_DH_C"/>
</dbReference>
<evidence type="ECO:0000259" key="4">
    <source>
        <dbReference type="Pfam" id="PF08125"/>
    </source>
</evidence>
<dbReference type="RefSeq" id="WP_183775233.1">
    <property type="nucleotide sequence ID" value="NZ_CAWVEG010000048.1"/>
</dbReference>
<dbReference type="Gene3D" id="3.40.50.720">
    <property type="entry name" value="NAD(P)-binding Rossmann-like Domain"/>
    <property type="match status" value="1"/>
</dbReference>
<dbReference type="InterPro" id="IPR013328">
    <property type="entry name" value="6PGD_dom2"/>
</dbReference>
<dbReference type="InterPro" id="IPR008927">
    <property type="entry name" value="6-PGluconate_DH-like_C_sf"/>
</dbReference>
<organism evidence="5 6">
    <name type="scientific">Catenibacillus scindens</name>
    <dbReference type="NCBI Taxonomy" id="673271"/>
    <lineage>
        <taxon>Bacteria</taxon>
        <taxon>Bacillati</taxon>
        <taxon>Bacillota</taxon>
        <taxon>Clostridia</taxon>
        <taxon>Lachnospirales</taxon>
        <taxon>Lachnospiraceae</taxon>
        <taxon>Catenibacillus</taxon>
    </lineage>
</organism>
<keyword evidence="1 5" id="KW-0560">Oxidoreductase</keyword>
<dbReference type="GO" id="GO:0008866">
    <property type="term" value="F:fructuronate reductase activity"/>
    <property type="evidence" value="ECO:0007669"/>
    <property type="project" value="UniProtKB-EC"/>
</dbReference>
<comment type="caution">
    <text evidence="5">The sequence shown here is derived from an EMBL/GenBank/DDBJ whole genome shotgun (WGS) entry which is preliminary data.</text>
</comment>
<gene>
    <name evidence="5" type="ORF">HNP82_002504</name>
</gene>
<name>A0A7W8M6H0_9FIRM</name>
<dbReference type="InterPro" id="IPR013131">
    <property type="entry name" value="Mannitol_DH_N"/>
</dbReference>
<accession>A0A7W8M6H0</accession>
<feature type="domain" description="Mannitol dehydrogenase N-terminal" evidence="3">
    <location>
        <begin position="40"/>
        <end position="307"/>
    </location>
</feature>
<dbReference type="Pfam" id="PF08125">
    <property type="entry name" value="Mannitol_dh_C"/>
    <property type="match status" value="1"/>
</dbReference>
<sequence>MRIDSSIYKEPKLWEAKGWHVPAFDLLAVRKKTRENPVWVHFGGGNIFRALIGRAASGLLERGLMDRGLIVTESYDATLIDEIYIKHDLLSLAVMVDGSGTIEKSVVSSIGEALHAAGAWPEDMKRLKTIFSAPSLQMVSFTITEKGYTIADSSGEVLLPIRKDIENGPNKAASILGIVSALLLERYNRGRWPIALVSMDNCSSNGALLWRGIHMIAKGWEEQGWAPKGFCGYVDDPDQVAFPWTMIDKITPRPSQKVTELLEADDIEDLVTVDTKKHTFASAFVNSEAFECLVIEDRFPGGRPPLEQAGFIMTDRDHVERSERMKVCTCLNPLHTMLAVFGCLLGKKTIAEAVADPVLGELTKHLGYDEGLPVVTDPEVISPRAFLDDVIENRLPNPFILDTPERIVTDTSMKISVRFGQTIKAWQERNMDTGRLKVIPLVLAGWLRYLTGTNDCGEPVKLSPDPRLSQLCPVVEAAAKAIVKETATTEVPNSSKMAENNTGTQGMKAAGEVLEPLLRDESIWGCDLYRAGLVPEILRYFGSMLAGPGAVYKTLKSVLEQEAEKLQ</sequence>
<feature type="domain" description="Mannitol dehydrogenase C-terminal" evidence="4">
    <location>
        <begin position="319"/>
        <end position="483"/>
    </location>
</feature>
<evidence type="ECO:0000259" key="3">
    <source>
        <dbReference type="Pfam" id="PF01232"/>
    </source>
</evidence>
<dbReference type="PANTHER" id="PTHR43362">
    <property type="entry name" value="MANNITOL DEHYDROGENASE DSF1-RELATED"/>
    <property type="match status" value="1"/>
</dbReference>
<dbReference type="EC" id="1.1.1.57" evidence="5"/>
<dbReference type="EMBL" id="JACHFW010000010">
    <property type="protein sequence ID" value="MBB5265361.1"/>
    <property type="molecule type" value="Genomic_DNA"/>
</dbReference>
<keyword evidence="6" id="KW-1185">Reference proteome</keyword>
<dbReference type="InterPro" id="IPR036291">
    <property type="entry name" value="NAD(P)-bd_dom_sf"/>
</dbReference>
<evidence type="ECO:0000313" key="6">
    <source>
        <dbReference type="Proteomes" id="UP000543642"/>
    </source>
</evidence>
<protein>
    <submittedName>
        <fullName evidence="5">Fructuronate reductase</fullName>
        <ecNumber evidence="5">1.1.1.57</ecNumber>
    </submittedName>
</protein>